<feature type="domain" description="Flavodoxin-like fold" evidence="3">
    <location>
        <begin position="1"/>
        <end position="190"/>
    </location>
</feature>
<evidence type="ECO:0000313" key="4">
    <source>
        <dbReference type="EMBL" id="KTR52957.1"/>
    </source>
</evidence>
<comment type="caution">
    <text evidence="4">The sequence shown here is derived from an EMBL/GenBank/DDBJ whole genome shotgun (WGS) entry which is preliminary data.</text>
</comment>
<dbReference type="EMBL" id="LDRC01000021">
    <property type="protein sequence ID" value="KTR52957.1"/>
    <property type="molecule type" value="Genomic_DNA"/>
</dbReference>
<dbReference type="Pfam" id="PF02525">
    <property type="entry name" value="Flavodoxin_2"/>
    <property type="match status" value="1"/>
</dbReference>
<sequence length="198" mass="21366">MSTLIVTAHPDRDSLALAVAHRLRAALDAADAGPVTVADLAAEGFDPRYTAADRQTYRTGTDPAPDVAAEQARLDGAEHLVLVFPVWWWSLPALLKGWLDRVFVNGWAFGVGEDGRIDRRLGRLTVHLVPIAGDDAGVYERHGYEHALRTQLEHGVVDFCGAVRGATAFVHESEHEDSAVRERAVAAAVERVVAAVCG</sequence>
<dbReference type="OrthoDB" id="9798454at2"/>
<organism evidence="4 5">
    <name type="scientific">Curtobacterium oceanosedimentum</name>
    <dbReference type="NCBI Taxonomy" id="465820"/>
    <lineage>
        <taxon>Bacteria</taxon>
        <taxon>Bacillati</taxon>
        <taxon>Actinomycetota</taxon>
        <taxon>Actinomycetes</taxon>
        <taxon>Micrococcales</taxon>
        <taxon>Microbacteriaceae</taxon>
        <taxon>Curtobacterium</taxon>
    </lineage>
</organism>
<dbReference type="GO" id="GO:0005829">
    <property type="term" value="C:cytosol"/>
    <property type="evidence" value="ECO:0007669"/>
    <property type="project" value="TreeGrafter"/>
</dbReference>
<dbReference type="AlphaFoldDB" id="A0A147DSH3"/>
<protein>
    <submittedName>
        <fullName evidence="4">NAD(P)H dehydrogenase</fullName>
    </submittedName>
</protein>
<evidence type="ECO:0000259" key="3">
    <source>
        <dbReference type="Pfam" id="PF02525"/>
    </source>
</evidence>
<evidence type="ECO:0000313" key="5">
    <source>
        <dbReference type="Proteomes" id="UP000072763"/>
    </source>
</evidence>
<reference evidence="4 5" key="1">
    <citation type="journal article" date="2016" name="Front. Microbiol.">
        <title>Genomic Resource of Rice Seed Associated Bacteria.</title>
        <authorList>
            <person name="Midha S."/>
            <person name="Bansal K."/>
            <person name="Sharma S."/>
            <person name="Kumar N."/>
            <person name="Patil P.P."/>
            <person name="Chaudhry V."/>
            <person name="Patil P.B."/>
        </authorList>
    </citation>
    <scope>NUCLEOTIDE SEQUENCE [LARGE SCALE GENOMIC DNA]</scope>
    <source>
        <strain evidence="4 5">NS359</strain>
    </source>
</reference>
<dbReference type="PANTHER" id="PTHR10204">
    <property type="entry name" value="NAD P H OXIDOREDUCTASE-RELATED"/>
    <property type="match status" value="1"/>
</dbReference>
<evidence type="ECO:0000256" key="1">
    <source>
        <dbReference type="ARBA" id="ARBA00006252"/>
    </source>
</evidence>
<evidence type="ECO:0000256" key="2">
    <source>
        <dbReference type="ARBA" id="ARBA00023002"/>
    </source>
</evidence>
<comment type="similarity">
    <text evidence="1">Belongs to the NAD(P)H dehydrogenase (quinone) family.</text>
</comment>
<dbReference type="InterPro" id="IPR029039">
    <property type="entry name" value="Flavoprotein-like_sf"/>
</dbReference>
<dbReference type="SUPFAM" id="SSF52218">
    <property type="entry name" value="Flavoproteins"/>
    <property type="match status" value="1"/>
</dbReference>
<gene>
    <name evidence="4" type="ORF">NS359_04605</name>
</gene>
<proteinExistence type="inferred from homology"/>
<name>A0A147DSH3_9MICO</name>
<dbReference type="Proteomes" id="UP000072763">
    <property type="component" value="Unassembled WGS sequence"/>
</dbReference>
<dbReference type="InterPro" id="IPR051545">
    <property type="entry name" value="NAD(P)H_dehydrogenase_qn"/>
</dbReference>
<accession>A0A147DSH3</accession>
<dbReference type="PATRIC" id="fig|465820.4.peg.964"/>
<dbReference type="STRING" id="465820.NS263_13935"/>
<dbReference type="RefSeq" id="WP_058749173.1">
    <property type="nucleotide sequence ID" value="NZ_LDRC01000021.1"/>
</dbReference>
<keyword evidence="2" id="KW-0560">Oxidoreductase</keyword>
<dbReference type="PANTHER" id="PTHR10204:SF34">
    <property type="entry name" value="NAD(P)H DEHYDROGENASE [QUINONE] 1 ISOFORM 1"/>
    <property type="match status" value="1"/>
</dbReference>
<dbReference type="Gene3D" id="3.40.50.360">
    <property type="match status" value="1"/>
</dbReference>
<dbReference type="InterPro" id="IPR003680">
    <property type="entry name" value="Flavodoxin_fold"/>
</dbReference>
<dbReference type="GO" id="GO:0003955">
    <property type="term" value="F:NAD(P)H dehydrogenase (quinone) activity"/>
    <property type="evidence" value="ECO:0007669"/>
    <property type="project" value="TreeGrafter"/>
</dbReference>